<comment type="caution">
    <text evidence="2">The sequence shown here is derived from an EMBL/GenBank/DDBJ whole genome shotgun (WGS) entry which is preliminary data.</text>
</comment>
<dbReference type="Proteomes" id="UP000572817">
    <property type="component" value="Unassembled WGS sequence"/>
</dbReference>
<sequence length="127" mass="13688">MDGDDNDSIIKEAGDVLRGDGPTNITHQEHGADFQLPLPPLSDSDGEFLRAVAARAEARRSHDAQKPPLLRRLIAAYTDEAAARGMPHGLAPVYQGYLLKMSDGVSVDELLDGGGQEGVEVKRKEKL</sequence>
<protein>
    <submittedName>
        <fullName evidence="2">Uncharacterized protein</fullName>
    </submittedName>
</protein>
<proteinExistence type="predicted"/>
<dbReference type="EMBL" id="WWBZ02000001">
    <property type="protein sequence ID" value="KAF4313763.1"/>
    <property type="molecule type" value="Genomic_DNA"/>
</dbReference>
<evidence type="ECO:0000256" key="1">
    <source>
        <dbReference type="SAM" id="MobiDB-lite"/>
    </source>
</evidence>
<name>A0A8H4J867_9PEZI</name>
<reference evidence="2" key="1">
    <citation type="submission" date="2020-04" db="EMBL/GenBank/DDBJ databases">
        <title>Genome Assembly and Annotation of Botryosphaeria dothidea sdau 11-99, a Latent Pathogen of Apple Fruit Ring Rot in China.</title>
        <authorList>
            <person name="Yu C."/>
            <person name="Diao Y."/>
            <person name="Lu Q."/>
            <person name="Zhao J."/>
            <person name="Cui S."/>
            <person name="Peng C."/>
            <person name="He B."/>
            <person name="Liu H."/>
        </authorList>
    </citation>
    <scope>NUCLEOTIDE SEQUENCE [LARGE SCALE GENOMIC DNA]</scope>
    <source>
        <strain evidence="2">Sdau11-99</strain>
    </source>
</reference>
<organism evidence="2 3">
    <name type="scientific">Botryosphaeria dothidea</name>
    <dbReference type="NCBI Taxonomy" id="55169"/>
    <lineage>
        <taxon>Eukaryota</taxon>
        <taxon>Fungi</taxon>
        <taxon>Dikarya</taxon>
        <taxon>Ascomycota</taxon>
        <taxon>Pezizomycotina</taxon>
        <taxon>Dothideomycetes</taxon>
        <taxon>Dothideomycetes incertae sedis</taxon>
        <taxon>Botryosphaeriales</taxon>
        <taxon>Botryosphaeriaceae</taxon>
        <taxon>Botryosphaeria</taxon>
    </lineage>
</organism>
<gene>
    <name evidence="2" type="ORF">GTA08_BOTSDO01124</name>
</gene>
<keyword evidence="3" id="KW-1185">Reference proteome</keyword>
<feature type="region of interest" description="Disordered" evidence="1">
    <location>
        <begin position="1"/>
        <end position="29"/>
    </location>
</feature>
<dbReference type="AlphaFoldDB" id="A0A8H4J867"/>
<evidence type="ECO:0000313" key="2">
    <source>
        <dbReference type="EMBL" id="KAF4313763.1"/>
    </source>
</evidence>
<evidence type="ECO:0000313" key="3">
    <source>
        <dbReference type="Proteomes" id="UP000572817"/>
    </source>
</evidence>
<dbReference type="OrthoDB" id="10522035at2759"/>
<feature type="compositionally biased region" description="Basic and acidic residues" evidence="1">
    <location>
        <begin position="8"/>
        <end position="18"/>
    </location>
</feature>
<accession>A0A8H4J867</accession>